<feature type="transmembrane region" description="Helical" evidence="7">
    <location>
        <begin position="162"/>
        <end position="184"/>
    </location>
</feature>
<dbReference type="Pfam" id="PF01569">
    <property type="entry name" value="PAP2"/>
    <property type="match status" value="1"/>
</dbReference>
<feature type="transmembrane region" description="Helical" evidence="7">
    <location>
        <begin position="138"/>
        <end position="156"/>
    </location>
</feature>
<protein>
    <submittedName>
        <fullName evidence="9">Phosphatase PAP2 family protein</fullName>
    </submittedName>
</protein>
<evidence type="ECO:0000259" key="8">
    <source>
        <dbReference type="SMART" id="SM00014"/>
    </source>
</evidence>
<dbReference type="RefSeq" id="WP_326566125.1">
    <property type="nucleotide sequence ID" value="NZ_CP142149.1"/>
</dbReference>
<name>A0ABZ1I0F8_9PSEU</name>
<evidence type="ECO:0000256" key="6">
    <source>
        <dbReference type="ARBA" id="ARBA00023136"/>
    </source>
</evidence>
<feature type="transmembrane region" description="Helical" evidence="7">
    <location>
        <begin position="63"/>
        <end position="80"/>
    </location>
</feature>
<keyword evidence="10" id="KW-1185">Reference proteome</keyword>
<dbReference type="PANTHER" id="PTHR14969:SF62">
    <property type="entry name" value="DECAPRENYLPHOSPHORYL-5-PHOSPHORIBOSE PHOSPHATASE RV3807C-RELATED"/>
    <property type="match status" value="1"/>
</dbReference>
<keyword evidence="2" id="KW-1003">Cell membrane</keyword>
<sequence>MNVVSDGPGDGGMVDAGVYRAVTDFAQSQHWLAGSAVAFGEYGVFLVVPVMLALLWRARGAEALARAAWVPIAVAVALGFDTVLKSLFAEVRPCRVVSGVHPLLPCDVPTDYSFPSNHTVIAAAFAGAVLLIRRAWGVWATVFALLVGASRVYLGAHYPHDVLAGLAVGLAVGLCGIAAHAHLVRLVDRFVPARVVR</sequence>
<gene>
    <name evidence="9" type="ORF">VSH64_30140</name>
</gene>
<dbReference type="SMART" id="SM00014">
    <property type="entry name" value="acidPPc"/>
    <property type="match status" value="1"/>
</dbReference>
<keyword evidence="4" id="KW-0378">Hydrolase</keyword>
<dbReference type="EMBL" id="CP142149">
    <property type="protein sequence ID" value="WSE27115.1"/>
    <property type="molecule type" value="Genomic_DNA"/>
</dbReference>
<evidence type="ECO:0000256" key="1">
    <source>
        <dbReference type="ARBA" id="ARBA00004651"/>
    </source>
</evidence>
<proteinExistence type="predicted"/>
<dbReference type="PANTHER" id="PTHR14969">
    <property type="entry name" value="SPHINGOSINE-1-PHOSPHATE PHOSPHOHYDROLASE"/>
    <property type="match status" value="1"/>
</dbReference>
<dbReference type="InterPro" id="IPR036938">
    <property type="entry name" value="PAP2/HPO_sf"/>
</dbReference>
<evidence type="ECO:0000256" key="2">
    <source>
        <dbReference type="ARBA" id="ARBA00022475"/>
    </source>
</evidence>
<dbReference type="InterPro" id="IPR000326">
    <property type="entry name" value="PAP2/HPO"/>
</dbReference>
<keyword evidence="3 7" id="KW-0812">Transmembrane</keyword>
<feature type="transmembrane region" description="Helical" evidence="7">
    <location>
        <begin position="31"/>
        <end position="56"/>
    </location>
</feature>
<dbReference type="Gene3D" id="1.20.144.10">
    <property type="entry name" value="Phosphatidic acid phosphatase type 2/haloperoxidase"/>
    <property type="match status" value="1"/>
</dbReference>
<evidence type="ECO:0000256" key="5">
    <source>
        <dbReference type="ARBA" id="ARBA00022989"/>
    </source>
</evidence>
<feature type="domain" description="Phosphatidic acid phosphatase type 2/haloperoxidase" evidence="8">
    <location>
        <begin position="70"/>
        <end position="177"/>
    </location>
</feature>
<dbReference type="Proteomes" id="UP001330812">
    <property type="component" value="Chromosome"/>
</dbReference>
<evidence type="ECO:0000256" key="4">
    <source>
        <dbReference type="ARBA" id="ARBA00022801"/>
    </source>
</evidence>
<evidence type="ECO:0000313" key="9">
    <source>
        <dbReference type="EMBL" id="WSE27115.1"/>
    </source>
</evidence>
<evidence type="ECO:0000256" key="7">
    <source>
        <dbReference type="SAM" id="Phobius"/>
    </source>
</evidence>
<evidence type="ECO:0000256" key="3">
    <source>
        <dbReference type="ARBA" id="ARBA00022692"/>
    </source>
</evidence>
<keyword evidence="5 7" id="KW-1133">Transmembrane helix</keyword>
<organism evidence="9 10">
    <name type="scientific">Amycolatopsis rhabdoformis</name>
    <dbReference type="NCBI Taxonomy" id="1448059"/>
    <lineage>
        <taxon>Bacteria</taxon>
        <taxon>Bacillati</taxon>
        <taxon>Actinomycetota</taxon>
        <taxon>Actinomycetes</taxon>
        <taxon>Pseudonocardiales</taxon>
        <taxon>Pseudonocardiaceae</taxon>
        <taxon>Amycolatopsis</taxon>
    </lineage>
</organism>
<comment type="subcellular location">
    <subcellularLocation>
        <location evidence="1">Cell membrane</location>
        <topology evidence="1">Multi-pass membrane protein</topology>
    </subcellularLocation>
</comment>
<feature type="transmembrane region" description="Helical" evidence="7">
    <location>
        <begin position="112"/>
        <end position="131"/>
    </location>
</feature>
<dbReference type="SUPFAM" id="SSF48317">
    <property type="entry name" value="Acid phosphatase/Vanadium-dependent haloperoxidase"/>
    <property type="match status" value="1"/>
</dbReference>
<evidence type="ECO:0000313" key="10">
    <source>
        <dbReference type="Proteomes" id="UP001330812"/>
    </source>
</evidence>
<accession>A0ABZ1I0F8</accession>
<reference evidence="9 10" key="1">
    <citation type="journal article" date="2015" name="Int. J. Syst. Evol. Microbiol.">
        <title>Amycolatopsis rhabdoformis sp. nov., an actinomycete isolated from a tropical forest soil.</title>
        <authorList>
            <person name="Souza W.R."/>
            <person name="Silva R.E."/>
            <person name="Goodfellow M."/>
            <person name="Busarakam K."/>
            <person name="Figueiro F.S."/>
            <person name="Ferreira D."/>
            <person name="Rodrigues-Filho E."/>
            <person name="Moraes L.A.B."/>
            <person name="Zucchi T.D."/>
        </authorList>
    </citation>
    <scope>NUCLEOTIDE SEQUENCE [LARGE SCALE GENOMIC DNA]</scope>
    <source>
        <strain evidence="9 10">NCIMB 14900</strain>
    </source>
</reference>
<keyword evidence="6 7" id="KW-0472">Membrane</keyword>